<protein>
    <recommendedName>
        <fullName evidence="9">CG-1 domain-containing protein</fullName>
    </recommendedName>
</protein>
<dbReference type="GeneID" id="24140322"/>
<proteinExistence type="inferred from homology"/>
<comment type="similarity">
    <text evidence="2">Belongs to the CAMTA family.</text>
</comment>
<dbReference type="RefSeq" id="XP_012194042.1">
    <property type="nucleotide sequence ID" value="XM_012338652.1"/>
</dbReference>
<dbReference type="PANTHER" id="PTHR23335">
    <property type="entry name" value="CALMODULIN-BINDING TRANSCRIPTION ACTIVATOR CAMTA"/>
    <property type="match status" value="1"/>
</dbReference>
<gene>
    <name evidence="10" type="ORF">SPRG_18826</name>
</gene>
<dbReference type="Pfam" id="PF03859">
    <property type="entry name" value="CG-1"/>
    <property type="match status" value="1"/>
</dbReference>
<dbReference type="Gene3D" id="1.20.5.190">
    <property type="match status" value="1"/>
</dbReference>
<evidence type="ECO:0000313" key="10">
    <source>
        <dbReference type="EMBL" id="KDO35664.1"/>
    </source>
</evidence>
<evidence type="ECO:0000256" key="2">
    <source>
        <dbReference type="ARBA" id="ARBA00008267"/>
    </source>
</evidence>
<accession>A0A067CY89</accession>
<dbReference type="VEuPathDB" id="FungiDB:SPRG_18826"/>
<dbReference type="PROSITE" id="PS50297">
    <property type="entry name" value="ANK_REP_REGION"/>
    <property type="match status" value="1"/>
</dbReference>
<reference evidence="10 11" key="1">
    <citation type="journal article" date="2013" name="PLoS Genet.">
        <title>Distinctive expansion of potential virulence genes in the genome of the oomycete fish pathogen Saprolegnia parasitica.</title>
        <authorList>
            <person name="Jiang R.H."/>
            <person name="de Bruijn I."/>
            <person name="Haas B.J."/>
            <person name="Belmonte R."/>
            <person name="Lobach L."/>
            <person name="Christie J."/>
            <person name="van den Ackerveken G."/>
            <person name="Bottin A."/>
            <person name="Bulone V."/>
            <person name="Diaz-Moreno S.M."/>
            <person name="Dumas B."/>
            <person name="Fan L."/>
            <person name="Gaulin E."/>
            <person name="Govers F."/>
            <person name="Grenville-Briggs L.J."/>
            <person name="Horner N.R."/>
            <person name="Levin J.Z."/>
            <person name="Mammella M."/>
            <person name="Meijer H.J."/>
            <person name="Morris P."/>
            <person name="Nusbaum C."/>
            <person name="Oome S."/>
            <person name="Phillips A.J."/>
            <person name="van Rooyen D."/>
            <person name="Rzeszutek E."/>
            <person name="Saraiva M."/>
            <person name="Secombes C.J."/>
            <person name="Seidl M.F."/>
            <person name="Snel B."/>
            <person name="Stassen J.H."/>
            <person name="Sykes S."/>
            <person name="Tripathy S."/>
            <person name="van den Berg H."/>
            <person name="Vega-Arreguin J.C."/>
            <person name="Wawra S."/>
            <person name="Young S.K."/>
            <person name="Zeng Q."/>
            <person name="Dieguez-Uribeondo J."/>
            <person name="Russ C."/>
            <person name="Tyler B.M."/>
            <person name="van West P."/>
        </authorList>
    </citation>
    <scope>NUCLEOTIDE SEQUENCE [LARGE SCALE GENOMIC DNA]</scope>
    <source>
        <strain evidence="10 11">CBS 223.65</strain>
    </source>
</reference>
<dbReference type="STRING" id="695850.A0A067CY89"/>
<keyword evidence="5" id="KW-0804">Transcription</keyword>
<dbReference type="PANTHER" id="PTHR23335:SF1">
    <property type="entry name" value="CALMODULIN-BINDING TRANSCRIPTION ACTIVATOR, ISOFORM F"/>
    <property type="match status" value="1"/>
</dbReference>
<dbReference type="InterPro" id="IPR000048">
    <property type="entry name" value="IQ_motif_EF-hand-BS"/>
</dbReference>
<dbReference type="PROSITE" id="PS50096">
    <property type="entry name" value="IQ"/>
    <property type="match status" value="3"/>
</dbReference>
<dbReference type="AlphaFoldDB" id="A0A067CY89"/>
<dbReference type="GO" id="GO:0006357">
    <property type="term" value="P:regulation of transcription by RNA polymerase II"/>
    <property type="evidence" value="ECO:0007669"/>
    <property type="project" value="TreeGrafter"/>
</dbReference>
<evidence type="ECO:0000256" key="3">
    <source>
        <dbReference type="ARBA" id="ARBA00023043"/>
    </source>
</evidence>
<dbReference type="InterPro" id="IPR005559">
    <property type="entry name" value="CG-1_dom"/>
</dbReference>
<evidence type="ECO:0000313" key="11">
    <source>
        <dbReference type="Proteomes" id="UP000030745"/>
    </source>
</evidence>
<dbReference type="InterPro" id="IPR013783">
    <property type="entry name" value="Ig-like_fold"/>
</dbReference>
<dbReference type="Pfam" id="PF12796">
    <property type="entry name" value="Ank_2"/>
    <property type="match status" value="1"/>
</dbReference>
<name>A0A067CY89_SAPPC</name>
<dbReference type="PROSITE" id="PS50088">
    <property type="entry name" value="ANK_REPEAT"/>
    <property type="match status" value="1"/>
</dbReference>
<dbReference type="Gene3D" id="4.10.270.10">
    <property type="entry name" value="Myosin, subunit A"/>
    <property type="match status" value="1"/>
</dbReference>
<dbReference type="InterPro" id="IPR036770">
    <property type="entry name" value="Ankyrin_rpt-contain_sf"/>
</dbReference>
<dbReference type="SMART" id="SM00248">
    <property type="entry name" value="ANK"/>
    <property type="match status" value="2"/>
</dbReference>
<dbReference type="GO" id="GO:0005634">
    <property type="term" value="C:nucleus"/>
    <property type="evidence" value="ECO:0007669"/>
    <property type="project" value="UniProtKB-SubCell"/>
</dbReference>
<dbReference type="OrthoDB" id="407555at2759"/>
<dbReference type="Gene3D" id="1.25.40.20">
    <property type="entry name" value="Ankyrin repeat-containing domain"/>
    <property type="match status" value="1"/>
</dbReference>
<evidence type="ECO:0000259" key="9">
    <source>
        <dbReference type="PROSITE" id="PS51437"/>
    </source>
</evidence>
<dbReference type="Gene3D" id="2.60.40.10">
    <property type="entry name" value="Immunoglobulins"/>
    <property type="match status" value="1"/>
</dbReference>
<evidence type="ECO:0000256" key="8">
    <source>
        <dbReference type="SAM" id="MobiDB-lite"/>
    </source>
</evidence>
<dbReference type="OMA" id="FARMKTH"/>
<feature type="region of interest" description="Disordered" evidence="8">
    <location>
        <begin position="309"/>
        <end position="333"/>
    </location>
</feature>
<organism evidence="10 11">
    <name type="scientific">Saprolegnia parasitica (strain CBS 223.65)</name>
    <dbReference type="NCBI Taxonomy" id="695850"/>
    <lineage>
        <taxon>Eukaryota</taxon>
        <taxon>Sar</taxon>
        <taxon>Stramenopiles</taxon>
        <taxon>Oomycota</taxon>
        <taxon>Saprolegniomycetes</taxon>
        <taxon>Saprolegniales</taxon>
        <taxon>Saprolegniaceae</taxon>
        <taxon>Saprolegnia</taxon>
    </lineage>
</organism>
<evidence type="ECO:0000256" key="5">
    <source>
        <dbReference type="ARBA" id="ARBA00023163"/>
    </source>
</evidence>
<dbReference type="Pfam" id="PF00612">
    <property type="entry name" value="IQ"/>
    <property type="match status" value="3"/>
</dbReference>
<sequence>MDATAMEAARLATAAKDRWLNKDEIAFLLLHAKACQAAIPVYLSPQQQPPSGSLFFCAATMDYRKDGWTWQKKKGSETMVREDRAKLVVNRELVVLGAYAHSADAASFHRRSYVLRVGDPRYMLVHYLDDAKSKPRSPKLAPTPPLDDDCSTTFMEDVDLLRDMDLSSDPHAMQDVYDNFASFASSSPKMLPIPALSVLPETQAPLQITDYSPNWDFTSGGAKLLICTSETLPPATPFFVQFGAIATVVAESIAPTVLRCTAPMTLEGGRVPLTIVTYRNGTVVPMSSPREFEYRGSTFTQALQDTDMLSDDTNETKSTLSEPHSMKRARSAVDDADVMSAYSDTTRSVSSPPAACTHQPFALDQYDPHERQYKIRVVERLSEFRRAISSKPTLQPTAHVLEESSPVLLDDSAVAALSDKELGSLSDTLIEDVVKQLVAVAGTSADLLEELNSLDDAGLSLLHYVSFYNCAPLVPLLLAHGALVDQRSVQGQTALHLAAGCGHLGVVKVLLAHNADVTMFDFDCLTPADRAENCGHDDVAAYLHSILEPSPPKATSNLSFSELKSFGLFHDQDSSDQHNRKLLLGAFSTMSLHDKCALSLGTKRRSNSLGDYDEHDSDHDNMEVSSVMDDSDVTKLEAAMQLMGPDELALLEEEARVIQTNVRAWLLRRSYKHMRETTQKLQEVAKESLAKQKMERAAVTVQAATRSMLVRKSYLQQRNTAIKVQAAARGILCRKNFANMKKSALASLVIQKNVREWLAKPEPKSG</sequence>
<dbReference type="SMART" id="SM01076">
    <property type="entry name" value="CG-1"/>
    <property type="match status" value="1"/>
</dbReference>
<dbReference type="SUPFAM" id="SSF81296">
    <property type="entry name" value="E set domains"/>
    <property type="match status" value="1"/>
</dbReference>
<evidence type="ECO:0000256" key="1">
    <source>
        <dbReference type="ARBA" id="ARBA00004123"/>
    </source>
</evidence>
<dbReference type="SUPFAM" id="SSF48403">
    <property type="entry name" value="Ankyrin repeat"/>
    <property type="match status" value="1"/>
</dbReference>
<dbReference type="EMBL" id="KK583189">
    <property type="protein sequence ID" value="KDO35664.1"/>
    <property type="molecule type" value="Genomic_DNA"/>
</dbReference>
<keyword evidence="11" id="KW-1185">Reference proteome</keyword>
<dbReference type="GO" id="GO:0003712">
    <property type="term" value="F:transcription coregulator activity"/>
    <property type="evidence" value="ECO:0007669"/>
    <property type="project" value="TreeGrafter"/>
</dbReference>
<dbReference type="SMART" id="SM00015">
    <property type="entry name" value="IQ"/>
    <property type="match status" value="3"/>
</dbReference>
<feature type="domain" description="CG-1" evidence="9">
    <location>
        <begin position="8"/>
        <end position="136"/>
    </location>
</feature>
<dbReference type="InterPro" id="IPR002110">
    <property type="entry name" value="Ankyrin_rpt"/>
</dbReference>
<dbReference type="InterPro" id="IPR027417">
    <property type="entry name" value="P-loop_NTPase"/>
</dbReference>
<dbReference type="SUPFAM" id="SSF52540">
    <property type="entry name" value="P-loop containing nucleoside triphosphate hydrolases"/>
    <property type="match status" value="1"/>
</dbReference>
<dbReference type="GO" id="GO:0003690">
    <property type="term" value="F:double-stranded DNA binding"/>
    <property type="evidence" value="ECO:0007669"/>
    <property type="project" value="TreeGrafter"/>
</dbReference>
<dbReference type="Proteomes" id="UP000030745">
    <property type="component" value="Unassembled WGS sequence"/>
</dbReference>
<comment type="subcellular location">
    <subcellularLocation>
        <location evidence="1">Nucleus</location>
    </subcellularLocation>
</comment>
<keyword evidence="3 7" id="KW-0040">ANK repeat</keyword>
<evidence type="ECO:0000256" key="7">
    <source>
        <dbReference type="PROSITE-ProRule" id="PRU00023"/>
    </source>
</evidence>
<dbReference type="InterPro" id="IPR014756">
    <property type="entry name" value="Ig_E-set"/>
</dbReference>
<keyword evidence="4" id="KW-0010">Activator</keyword>
<evidence type="ECO:0000256" key="6">
    <source>
        <dbReference type="ARBA" id="ARBA00023242"/>
    </source>
</evidence>
<dbReference type="PROSITE" id="PS51437">
    <property type="entry name" value="CG_1"/>
    <property type="match status" value="1"/>
</dbReference>
<dbReference type="KEGG" id="spar:SPRG_18826"/>
<keyword evidence="6" id="KW-0539">Nucleus</keyword>
<evidence type="ECO:0000256" key="4">
    <source>
        <dbReference type="ARBA" id="ARBA00023159"/>
    </source>
</evidence>
<feature type="repeat" description="ANK" evidence="7">
    <location>
        <begin position="490"/>
        <end position="522"/>
    </location>
</feature>